<protein>
    <submittedName>
        <fullName evidence="1">Uncharacterized protein</fullName>
    </submittedName>
</protein>
<dbReference type="AlphaFoldDB" id="A0A7G7BDA4"/>
<organism evidence="1 2">
    <name type="scientific">Streptomyces finlayi</name>
    <dbReference type="NCBI Taxonomy" id="67296"/>
    <lineage>
        <taxon>Bacteria</taxon>
        <taxon>Bacillati</taxon>
        <taxon>Actinomycetota</taxon>
        <taxon>Actinomycetes</taxon>
        <taxon>Kitasatosporales</taxon>
        <taxon>Streptomycetaceae</taxon>
        <taxon>Streptomyces</taxon>
    </lineage>
</organism>
<sequence>MPGSPCPQRGTGQWRRGACHLGECQWGQAILLRLCERIEAEQPADLTALYVLTHAATEEFSLLEAEFDAAGSETGAYR</sequence>
<dbReference type="Pfam" id="PF18977">
    <property type="entry name" value="DUF5713"/>
    <property type="match status" value="1"/>
</dbReference>
<gene>
    <name evidence="1" type="ORF">F0344_00590</name>
</gene>
<evidence type="ECO:0000313" key="2">
    <source>
        <dbReference type="Proteomes" id="UP000515307"/>
    </source>
</evidence>
<name>A0A7G7BDA4_9ACTN</name>
<dbReference type="Proteomes" id="UP000515307">
    <property type="component" value="Chromosome"/>
</dbReference>
<dbReference type="EMBL" id="CP045702">
    <property type="protein sequence ID" value="QNE73319.1"/>
    <property type="molecule type" value="Genomic_DNA"/>
</dbReference>
<proteinExistence type="predicted"/>
<accession>A0A7G7BDA4</accession>
<dbReference type="KEGG" id="sfiy:F0344_00590"/>
<keyword evidence="2" id="KW-1185">Reference proteome</keyword>
<dbReference type="InterPro" id="IPR043767">
    <property type="entry name" value="DUF5713"/>
</dbReference>
<reference evidence="2" key="1">
    <citation type="submission" date="2019-10" db="EMBL/GenBank/DDBJ databases">
        <title>Antimicrobial potential of Antarctic Bacteria.</title>
        <authorList>
            <person name="Benaud N."/>
            <person name="Edwards R.J."/>
            <person name="Ferrari B.C."/>
        </authorList>
    </citation>
    <scope>NUCLEOTIDE SEQUENCE [LARGE SCALE GENOMIC DNA]</scope>
    <source>
        <strain evidence="2">NBSH44</strain>
    </source>
</reference>
<evidence type="ECO:0000313" key="1">
    <source>
        <dbReference type="EMBL" id="QNE73319.1"/>
    </source>
</evidence>